<gene>
    <name evidence="3" type="ORF">N7493_005152</name>
</gene>
<keyword evidence="4" id="KW-1185">Reference proteome</keyword>
<feature type="region of interest" description="Disordered" evidence="2">
    <location>
        <begin position="1"/>
        <end position="73"/>
    </location>
</feature>
<feature type="compositionally biased region" description="Basic and acidic residues" evidence="2">
    <location>
        <begin position="241"/>
        <end position="258"/>
    </location>
</feature>
<feature type="region of interest" description="Disordered" evidence="2">
    <location>
        <begin position="173"/>
        <end position="292"/>
    </location>
</feature>
<feature type="compositionally biased region" description="Low complexity" evidence="2">
    <location>
        <begin position="787"/>
        <end position="796"/>
    </location>
</feature>
<sequence length="1051" mass="113744">MHATVDDPLSATDLATHVVSVQSASPPPADSPNEHGPLRRLKSKSSLWSIGSSNPDEEPIPEPSSAEKNAGKQSIFRRLSPALAARVKLLDGGSKVTSAPRNASAVGRIPEEQLKELDSLHKDLSIKVERKGQAWNGVALTSPASTTSPELLKRSASNNLELPAQNLLQEFEKALEEGSDHTDAVVDGPEPPVLADVPSVTVPDPETNSSPTSMSVVESAPAQLRADPDPTPPPTEEDDQDTRTDFEKYVDDTKRSEEQTESAPEPPPKDEEPPSSLTYALSSSSNSQSYFNPRGLQRAESIYSFSRASFSNQLSQLTSIPLPQPGALETSIRNIATALAAVRALNGAAEQIHIWIRKASDVLSGLDAEDDVEWAAAGGREGLDGVDKAITRFESLVNVYVAAIENVQLRDDIANVDSESLKTIVRQMESILHNWAQIKIKLRGVKEQVELAMEWEELWSNVLGDVGMEIDNLSGMIFEMEEKRHQSLLDNGESTTGLDINELETIVEESPIKGRSPANRHLSLGPMLAAASGTPVIKTPQDDSSYSNLMALFARMQPLRASLDFLPMRLSMFQSRAEGVFPSACEELDDRRSRLEKSYKVLEQDAEALRKELGEDKWIIVFRNAGSQAQKMFDSVERSIAKLQEGLETNAQVNNPANLTKRIENYEAKKIHYVPAIERVISIIQKGVNDRLTVNGEVLRLLSDMTSRTDALKASLRVMDSSLEDVQIFKGQQLRDSISSIITMDSPATGSAIDTPGSSPASSVIMSGSGYKPASTPLGGSSRRESSVSSVAARSSSKVRRFSGVPQPTTGMTGRKSSIPKPSGLTSPTHGKSSFAVTPTPAGRRMSRVPQPSPIPNRPRWNNSTNTNDLDVGHPYRPLGATTPNGYRRTSAPTRTTPRPASTVPFRRDMSASPAPSGGRSASRLSTRFASSSRSPVRNASSPTPLRPSLLDPPPYSRLRRASPMMSSAATAGMNNAPRSRQSFAGMGTTFSRSVSHALDMDASPTKPTRPGTSLGHSSNNRRTSLLPLPKRTADKLAAQNKADSRPPWRA</sequence>
<comment type="caution">
    <text evidence="3">The sequence shown here is derived from an EMBL/GenBank/DDBJ whole genome shotgun (WGS) entry which is preliminary data.</text>
</comment>
<dbReference type="Proteomes" id="UP001215712">
    <property type="component" value="Unassembled WGS sequence"/>
</dbReference>
<evidence type="ECO:0008006" key="5">
    <source>
        <dbReference type="Google" id="ProtNLM"/>
    </source>
</evidence>
<feature type="compositionally biased region" description="Low complexity" evidence="2">
    <location>
        <begin position="44"/>
        <end position="53"/>
    </location>
</feature>
<evidence type="ECO:0000313" key="4">
    <source>
        <dbReference type="Proteomes" id="UP001215712"/>
    </source>
</evidence>
<organism evidence="3 4">
    <name type="scientific">Penicillium malachiteum</name>
    <dbReference type="NCBI Taxonomy" id="1324776"/>
    <lineage>
        <taxon>Eukaryota</taxon>
        <taxon>Fungi</taxon>
        <taxon>Dikarya</taxon>
        <taxon>Ascomycota</taxon>
        <taxon>Pezizomycotina</taxon>
        <taxon>Eurotiomycetes</taxon>
        <taxon>Eurotiomycetidae</taxon>
        <taxon>Eurotiales</taxon>
        <taxon>Aspergillaceae</taxon>
        <taxon>Penicillium</taxon>
    </lineage>
</organism>
<reference evidence="3" key="2">
    <citation type="submission" date="2023-01" db="EMBL/GenBank/DDBJ databases">
        <authorList>
            <person name="Petersen C."/>
        </authorList>
    </citation>
    <scope>NUCLEOTIDE SEQUENCE</scope>
    <source>
        <strain evidence="3">IBT 17514</strain>
    </source>
</reference>
<feature type="region of interest" description="Disordered" evidence="2">
    <location>
        <begin position="995"/>
        <end position="1051"/>
    </location>
</feature>
<dbReference type="AlphaFoldDB" id="A0AAD6MWK4"/>
<evidence type="ECO:0000256" key="1">
    <source>
        <dbReference type="SAM" id="Coils"/>
    </source>
</evidence>
<dbReference type="GO" id="GO:0051293">
    <property type="term" value="P:establishment of spindle localization"/>
    <property type="evidence" value="ECO:0007669"/>
    <property type="project" value="TreeGrafter"/>
</dbReference>
<feature type="compositionally biased region" description="Polar residues" evidence="2">
    <location>
        <begin position="206"/>
        <end position="216"/>
    </location>
</feature>
<evidence type="ECO:0000313" key="3">
    <source>
        <dbReference type="EMBL" id="KAJ5727332.1"/>
    </source>
</evidence>
<feature type="compositionally biased region" description="Polar residues" evidence="2">
    <location>
        <begin position="824"/>
        <end position="837"/>
    </location>
</feature>
<feature type="compositionally biased region" description="Polar residues" evidence="2">
    <location>
        <begin position="965"/>
        <end position="980"/>
    </location>
</feature>
<dbReference type="PANTHER" id="PTHR37271">
    <property type="entry name" value="KARYOGAMY PROTEIN KAR9"/>
    <property type="match status" value="1"/>
</dbReference>
<proteinExistence type="predicted"/>
<feature type="compositionally biased region" description="Basic and acidic residues" evidence="2">
    <location>
        <begin position="173"/>
        <end position="184"/>
    </location>
</feature>
<feature type="compositionally biased region" description="Polar residues" evidence="2">
    <location>
        <begin position="1011"/>
        <end position="1024"/>
    </location>
</feature>
<dbReference type="InterPro" id="IPR013889">
    <property type="entry name" value="Karyogamy_KAR9"/>
</dbReference>
<protein>
    <recommendedName>
        <fullName evidence="5">Karyogamy protein, KAR9</fullName>
    </recommendedName>
</protein>
<dbReference type="Pfam" id="PF08580">
    <property type="entry name" value="KAR9"/>
    <property type="match status" value="1"/>
</dbReference>
<evidence type="ECO:0000256" key="2">
    <source>
        <dbReference type="SAM" id="MobiDB-lite"/>
    </source>
</evidence>
<feature type="compositionally biased region" description="Low complexity" evidence="2">
    <location>
        <begin position="274"/>
        <end position="289"/>
    </location>
</feature>
<feature type="compositionally biased region" description="Polar residues" evidence="2">
    <location>
        <begin position="860"/>
        <end position="869"/>
    </location>
</feature>
<dbReference type="EMBL" id="JAQJAN010000006">
    <property type="protein sequence ID" value="KAJ5727332.1"/>
    <property type="molecule type" value="Genomic_DNA"/>
</dbReference>
<dbReference type="PANTHER" id="PTHR37271:SF1">
    <property type="entry name" value="KARYOGAMY PROTEIN KAR9"/>
    <property type="match status" value="1"/>
</dbReference>
<dbReference type="GO" id="GO:0031578">
    <property type="term" value="P:mitotic spindle orientation checkpoint signaling"/>
    <property type="evidence" value="ECO:0007669"/>
    <property type="project" value="TreeGrafter"/>
</dbReference>
<feature type="region of interest" description="Disordered" evidence="2">
    <location>
        <begin position="748"/>
        <end position="980"/>
    </location>
</feature>
<keyword evidence="1" id="KW-0175">Coiled coil</keyword>
<feature type="compositionally biased region" description="Low complexity" evidence="2">
    <location>
        <begin position="888"/>
        <end position="903"/>
    </location>
</feature>
<feature type="compositionally biased region" description="Polar residues" evidence="2">
    <location>
        <begin position="806"/>
        <end position="816"/>
    </location>
</feature>
<dbReference type="GO" id="GO:0030473">
    <property type="term" value="P:nuclear migration along microtubule"/>
    <property type="evidence" value="ECO:0007669"/>
    <property type="project" value="TreeGrafter"/>
</dbReference>
<dbReference type="GO" id="GO:0005816">
    <property type="term" value="C:spindle pole body"/>
    <property type="evidence" value="ECO:0007669"/>
    <property type="project" value="TreeGrafter"/>
</dbReference>
<reference evidence="3" key="1">
    <citation type="journal article" date="2023" name="IMA Fungus">
        <title>Comparative genomic study of the Penicillium genus elucidates a diverse pangenome and 15 lateral gene transfer events.</title>
        <authorList>
            <person name="Petersen C."/>
            <person name="Sorensen T."/>
            <person name="Nielsen M.R."/>
            <person name="Sondergaard T.E."/>
            <person name="Sorensen J.L."/>
            <person name="Fitzpatrick D.A."/>
            <person name="Frisvad J.C."/>
            <person name="Nielsen K.L."/>
        </authorList>
    </citation>
    <scope>NUCLEOTIDE SEQUENCE</scope>
    <source>
        <strain evidence="3">IBT 17514</strain>
    </source>
</reference>
<dbReference type="GO" id="GO:0043332">
    <property type="term" value="C:mating projection tip"/>
    <property type="evidence" value="ECO:0007669"/>
    <property type="project" value="TreeGrafter"/>
</dbReference>
<name>A0AAD6MWK4_9EURO</name>
<accession>A0AAD6MWK4</accession>
<feature type="coiled-coil region" evidence="1">
    <location>
        <begin position="585"/>
        <end position="612"/>
    </location>
</feature>
<dbReference type="GO" id="GO:0005938">
    <property type="term" value="C:cell cortex"/>
    <property type="evidence" value="ECO:0007669"/>
    <property type="project" value="TreeGrafter"/>
</dbReference>
<feature type="compositionally biased region" description="Low complexity" evidence="2">
    <location>
        <begin position="911"/>
        <end position="943"/>
    </location>
</feature>
<feature type="compositionally biased region" description="Polar residues" evidence="2">
    <location>
        <begin position="756"/>
        <end position="766"/>
    </location>
</feature>